<evidence type="ECO:0000256" key="4">
    <source>
        <dbReference type="ARBA" id="ARBA00023136"/>
    </source>
</evidence>
<keyword evidence="4 6" id="KW-0472">Membrane</keyword>
<dbReference type="InterPro" id="IPR058792">
    <property type="entry name" value="Beta-barrel_RND_2"/>
</dbReference>
<organism evidence="9 10">
    <name type="scientific">Siphonobacter aquaeclarae</name>
    <dbReference type="NCBI Taxonomy" id="563176"/>
    <lineage>
        <taxon>Bacteria</taxon>
        <taxon>Pseudomonadati</taxon>
        <taxon>Bacteroidota</taxon>
        <taxon>Cytophagia</taxon>
        <taxon>Cytophagales</taxon>
        <taxon>Cytophagaceae</taxon>
        <taxon>Siphonobacter</taxon>
    </lineage>
</organism>
<dbReference type="Gene3D" id="1.10.287.470">
    <property type="entry name" value="Helix hairpin bin"/>
    <property type="match status" value="1"/>
</dbReference>
<gene>
    <name evidence="9" type="ORF">SAMN04488090_3813</name>
</gene>
<dbReference type="AlphaFoldDB" id="A0A1G9UH30"/>
<keyword evidence="2 6" id="KW-0812">Transmembrane</keyword>
<dbReference type="GO" id="GO:0016020">
    <property type="term" value="C:membrane"/>
    <property type="evidence" value="ECO:0007669"/>
    <property type="project" value="UniProtKB-SubCell"/>
</dbReference>
<sequence length="347" mass="38493">MATPEQSSFRKLLPRIILLVVLAVGAWFGFSAYQHAQAFEETDNAQIETYMVPVLPRISGYVKSVSVNDYDKVEKGRLLVEIDDAEYQLQLAEMEATYRQMETDVENARASLRNAELTIKAQEANLKATAIRRDKAKQDADRDARLLADKAITRKQADDSRNGLDVLVQQYDAGQADIVASRSRLDILRTGIAKAQASLQVQKAKIDEQKLKLTYSKVFATSSGRIGRKNVESGQYVQAGQTLMTVVQDSTMWVVANFKETQVENLRIGADATITADAFPNEKMKGKIVSFSEATGAKFSLLPPDNASGNFVKVTQKIPVKIEIENLPKYRGLLRAGMNVEVSVKIK</sequence>
<evidence type="ECO:0000259" key="7">
    <source>
        <dbReference type="Pfam" id="PF25917"/>
    </source>
</evidence>
<reference evidence="9 10" key="1">
    <citation type="submission" date="2016-10" db="EMBL/GenBank/DDBJ databases">
        <authorList>
            <person name="de Groot N.N."/>
        </authorList>
    </citation>
    <scope>NUCLEOTIDE SEQUENCE [LARGE SCALE GENOMIC DNA]</scope>
    <source>
        <strain evidence="9 10">DSM 21668</strain>
    </source>
</reference>
<dbReference type="EMBL" id="FNGS01000007">
    <property type="protein sequence ID" value="SDM59084.1"/>
    <property type="molecule type" value="Genomic_DNA"/>
</dbReference>
<evidence type="ECO:0000256" key="6">
    <source>
        <dbReference type="SAM" id="Phobius"/>
    </source>
</evidence>
<dbReference type="RefSeq" id="WP_093205903.1">
    <property type="nucleotide sequence ID" value="NZ_FNGS01000007.1"/>
</dbReference>
<feature type="domain" description="Multidrug resistance protein MdtA-like barrel-sandwich hybrid" evidence="7">
    <location>
        <begin position="52"/>
        <end position="247"/>
    </location>
</feature>
<evidence type="ECO:0000256" key="5">
    <source>
        <dbReference type="SAM" id="Coils"/>
    </source>
</evidence>
<feature type="transmembrane region" description="Helical" evidence="6">
    <location>
        <begin position="12"/>
        <end position="30"/>
    </location>
</feature>
<feature type="coiled-coil region" evidence="5">
    <location>
        <begin position="84"/>
        <end position="139"/>
    </location>
</feature>
<dbReference type="InterPro" id="IPR058625">
    <property type="entry name" value="MdtA-like_BSH"/>
</dbReference>
<dbReference type="SUPFAM" id="SSF111369">
    <property type="entry name" value="HlyD-like secretion proteins"/>
    <property type="match status" value="2"/>
</dbReference>
<dbReference type="Gene3D" id="2.40.30.170">
    <property type="match status" value="1"/>
</dbReference>
<dbReference type="Gene3D" id="2.40.50.100">
    <property type="match status" value="1"/>
</dbReference>
<dbReference type="PANTHER" id="PTHR30386">
    <property type="entry name" value="MEMBRANE FUSION SUBUNIT OF EMRAB-TOLC MULTIDRUG EFFLUX PUMP"/>
    <property type="match status" value="1"/>
</dbReference>
<evidence type="ECO:0000256" key="1">
    <source>
        <dbReference type="ARBA" id="ARBA00004167"/>
    </source>
</evidence>
<dbReference type="InterPro" id="IPR050739">
    <property type="entry name" value="MFP"/>
</dbReference>
<evidence type="ECO:0000313" key="10">
    <source>
        <dbReference type="Proteomes" id="UP000198901"/>
    </source>
</evidence>
<accession>A0A1G9UH30</accession>
<evidence type="ECO:0000313" key="9">
    <source>
        <dbReference type="EMBL" id="SDM59084.1"/>
    </source>
</evidence>
<dbReference type="STRING" id="563176.SAMN04488090_3813"/>
<feature type="domain" description="CusB-like beta-barrel" evidence="8">
    <location>
        <begin position="251"/>
        <end position="290"/>
    </location>
</feature>
<dbReference type="PANTHER" id="PTHR30386:SF26">
    <property type="entry name" value="TRANSPORT PROTEIN COMB"/>
    <property type="match status" value="1"/>
</dbReference>
<protein>
    <submittedName>
        <fullName evidence="9">Membrane fusion protein, multidrug efflux system</fullName>
    </submittedName>
</protein>
<keyword evidence="5" id="KW-0175">Coiled coil</keyword>
<evidence type="ECO:0000256" key="2">
    <source>
        <dbReference type="ARBA" id="ARBA00022692"/>
    </source>
</evidence>
<keyword evidence="3 6" id="KW-1133">Transmembrane helix</keyword>
<proteinExistence type="predicted"/>
<comment type="subcellular location">
    <subcellularLocation>
        <location evidence="1">Membrane</location>
        <topology evidence="1">Single-pass membrane protein</topology>
    </subcellularLocation>
</comment>
<dbReference type="OrthoDB" id="9811754at2"/>
<dbReference type="Pfam" id="PF25954">
    <property type="entry name" value="Beta-barrel_RND_2"/>
    <property type="match status" value="1"/>
</dbReference>
<evidence type="ECO:0000259" key="8">
    <source>
        <dbReference type="Pfam" id="PF25954"/>
    </source>
</evidence>
<keyword evidence="10" id="KW-1185">Reference proteome</keyword>
<dbReference type="GO" id="GO:0055085">
    <property type="term" value="P:transmembrane transport"/>
    <property type="evidence" value="ECO:0007669"/>
    <property type="project" value="InterPro"/>
</dbReference>
<dbReference type="Pfam" id="PF25917">
    <property type="entry name" value="BSH_RND"/>
    <property type="match status" value="1"/>
</dbReference>
<evidence type="ECO:0000256" key="3">
    <source>
        <dbReference type="ARBA" id="ARBA00022989"/>
    </source>
</evidence>
<name>A0A1G9UH30_9BACT</name>
<dbReference type="Proteomes" id="UP000198901">
    <property type="component" value="Unassembled WGS sequence"/>
</dbReference>